<reference evidence="2 3" key="1">
    <citation type="submission" date="2023-08" db="EMBL/GenBank/DDBJ databases">
        <title>Black Yeasts Isolated from many extreme environments.</title>
        <authorList>
            <person name="Coleine C."/>
            <person name="Stajich J.E."/>
            <person name="Selbmann L."/>
        </authorList>
    </citation>
    <scope>NUCLEOTIDE SEQUENCE [LARGE SCALE GENOMIC DNA]</scope>
    <source>
        <strain evidence="2 3">CCFEE 6328</strain>
    </source>
</reference>
<evidence type="ECO:0000313" key="3">
    <source>
        <dbReference type="Proteomes" id="UP001345691"/>
    </source>
</evidence>
<gene>
    <name evidence="2" type="ORF">LTR69_005442</name>
</gene>
<proteinExistence type="predicted"/>
<accession>A0ABR0JCG3</accession>
<evidence type="ECO:0008006" key="4">
    <source>
        <dbReference type="Google" id="ProtNLM"/>
    </source>
</evidence>
<protein>
    <recommendedName>
        <fullName evidence="4">Clr5 domain-containing protein</fullName>
    </recommendedName>
</protein>
<dbReference type="Proteomes" id="UP001345691">
    <property type="component" value="Unassembled WGS sequence"/>
</dbReference>
<evidence type="ECO:0000313" key="2">
    <source>
        <dbReference type="EMBL" id="KAK5060843.1"/>
    </source>
</evidence>
<organism evidence="2 3">
    <name type="scientific">Exophiala sideris</name>
    <dbReference type="NCBI Taxonomy" id="1016849"/>
    <lineage>
        <taxon>Eukaryota</taxon>
        <taxon>Fungi</taxon>
        <taxon>Dikarya</taxon>
        <taxon>Ascomycota</taxon>
        <taxon>Pezizomycotina</taxon>
        <taxon>Eurotiomycetes</taxon>
        <taxon>Chaetothyriomycetidae</taxon>
        <taxon>Chaetothyriales</taxon>
        <taxon>Herpotrichiellaceae</taxon>
        <taxon>Exophiala</taxon>
    </lineage>
</organism>
<evidence type="ECO:0000256" key="1">
    <source>
        <dbReference type="SAM" id="MobiDB-lite"/>
    </source>
</evidence>
<dbReference type="EMBL" id="JAVRRF010000010">
    <property type="protein sequence ID" value="KAK5060843.1"/>
    <property type="molecule type" value="Genomic_DNA"/>
</dbReference>
<keyword evidence="3" id="KW-1185">Reference proteome</keyword>
<sequence length="819" mass="94142">MDSRFESIVGLNEPRPENCFAISTSEVKLRISTQSKKIFTARDNILQILNRKESRLQQRWAKKSKDKRAKLLRAAWPEIPSTHGVDIQETLEAIYPKKGKSAKPPASDTDYKWPSMNLEDLAHGRNLPLLLNSRGRNQPNVFAHADLAATAIGRCNEKIKGAWLPGQLMVFMGRTTPETYRTLTHWKENNYKTFLLWLAGVHFDVASGLLILEIQSKIYEFLLECCYRIFSDVPPDDLLNGQVLLQTEPSHLGTNDTTYLNLATVVAETPFRVPDTLDTHQLLQLIGAKRAAAEDHAWGIKEDPGYFKEALLSRAKHRPENLREWKGKRPGPKNEEFWNDVISTEIHETYRRLSLWDILYEGAQALYNKAPKGFVEFDHQQLLPKDVEDVLLRLLFFAEFFATSFKNDLSMAVSVLEQGWFDDVLQPDPERSSIVCMGVQNSERLNDPLMMLFMHLFDGHRTALKQVGLHILVDEIQRKVEKDPKQAQRLSPFVSDVFSELALVTNICRVIEGIYPWGFCFNRKLAEMDVPRSPQVDDFARIDQIFKKDGKFPTCAAESRLELPIRDSLDYPIHKAYNEHNVETLRRSEWNLDLFWRRWDCYFAKNMGETLNDVLRRYSKGTRVIYRTLPFRPREERETTPLSDLHQLVSNTANLAIEPQNPGRFAAESPRVKIKTRGKAQAASSDVADPPRNVADGPEANVHDNVAEQAAAGRPDVKFKLKERALTVFRSLFHTRDTACQRREVNWKDFLHAMTKVGFRAEKLYGSVWHFIPEGFDATRSLQLHEPHPGNEIPHFMARNLGRRLTHTYGWTGEDFGEV</sequence>
<comment type="caution">
    <text evidence="2">The sequence shown here is derived from an EMBL/GenBank/DDBJ whole genome shotgun (WGS) entry which is preliminary data.</text>
</comment>
<name>A0ABR0JCG3_9EURO</name>
<dbReference type="PANTHER" id="PTHR40788:SF2">
    <property type="entry name" value="CLR5 DOMAIN-CONTAINING PROTEIN"/>
    <property type="match status" value="1"/>
</dbReference>
<dbReference type="PANTHER" id="PTHR40788">
    <property type="entry name" value="CLR5 DOMAIN-CONTAINING PROTEIN-RELATED"/>
    <property type="match status" value="1"/>
</dbReference>
<feature type="region of interest" description="Disordered" evidence="1">
    <location>
        <begin position="678"/>
        <end position="698"/>
    </location>
</feature>